<comment type="function">
    <text evidence="6">Functions as component of the Arp2/3 complex which is involved in regulation of actin polymerization and together with an activating nucleation-promoting factor (NPF) mediates the formation of branched actin networks. Arp2/3 complex plays a critical role in the control of cell morphogenesis via the modulation of cell polarity development.</text>
</comment>
<evidence type="ECO:0000313" key="9">
    <source>
        <dbReference type="EMBL" id="PAV89820.1"/>
    </source>
</evidence>
<dbReference type="PANTHER" id="PTHR12644">
    <property type="entry name" value="ARP2/3 COMPLEX 16 KD SUBUNIT P16-ARC"/>
    <property type="match status" value="1"/>
</dbReference>
<evidence type="ECO:0000256" key="2">
    <source>
        <dbReference type="ARBA" id="ARBA00006084"/>
    </source>
</evidence>
<reference evidence="8 10" key="1">
    <citation type="journal article" date="2017" name="Curr. Biol.">
        <title>Genome architecture and evolution of a unichromosomal asexual nematode.</title>
        <authorList>
            <person name="Fradin H."/>
            <person name="Zegar C."/>
            <person name="Gutwein M."/>
            <person name="Lucas J."/>
            <person name="Kovtun M."/>
            <person name="Corcoran D."/>
            <person name="Baugh L.R."/>
            <person name="Kiontke K."/>
            <person name="Gunsalus K."/>
            <person name="Fitch D.H."/>
            <person name="Piano F."/>
        </authorList>
    </citation>
    <scope>NUCLEOTIDE SEQUENCE [LARGE SCALE GENOMIC DNA]</scope>
    <source>
        <strain evidence="8">PF1309</strain>
    </source>
</reference>
<keyword evidence="3" id="KW-0963">Cytoplasm</keyword>
<evidence type="ECO:0000256" key="7">
    <source>
        <dbReference type="SAM" id="MobiDB-lite"/>
    </source>
</evidence>
<feature type="compositionally biased region" description="Acidic residues" evidence="7">
    <location>
        <begin position="16"/>
        <end position="30"/>
    </location>
</feature>
<dbReference type="OrthoDB" id="429520at2759"/>
<evidence type="ECO:0000256" key="1">
    <source>
        <dbReference type="ARBA" id="ARBA00004245"/>
    </source>
</evidence>
<accession>A0A2A2LMG1</accession>
<keyword evidence="4 6" id="KW-0206">Cytoskeleton</keyword>
<proteinExistence type="inferred from homology"/>
<evidence type="ECO:0000256" key="6">
    <source>
        <dbReference type="RuleBase" id="RU004301"/>
    </source>
</evidence>
<evidence type="ECO:0000256" key="5">
    <source>
        <dbReference type="ARBA" id="ARBA00060329"/>
    </source>
</evidence>
<evidence type="ECO:0000313" key="10">
    <source>
        <dbReference type="Proteomes" id="UP000218231"/>
    </source>
</evidence>
<feature type="region of interest" description="Disordered" evidence="7">
    <location>
        <begin position="1"/>
        <end position="39"/>
    </location>
</feature>
<comment type="subcellular location">
    <subcellularLocation>
        <location evidence="1">Cytoplasm</location>
        <location evidence="1">Cytoskeleton</location>
    </subcellularLocation>
</comment>
<dbReference type="GO" id="GO:0005885">
    <property type="term" value="C:Arp2/3 protein complex"/>
    <property type="evidence" value="ECO:0007669"/>
    <property type="project" value="InterPro"/>
</dbReference>
<dbReference type="STRING" id="2018661.A0A2A2LMG1"/>
<dbReference type="GO" id="GO:0030833">
    <property type="term" value="P:regulation of actin filament polymerization"/>
    <property type="evidence" value="ECO:0007669"/>
    <property type="project" value="InterPro"/>
</dbReference>
<dbReference type="PIRSF" id="PIRSF039096">
    <property type="entry name" value="p16-ARC"/>
    <property type="match status" value="1"/>
</dbReference>
<evidence type="ECO:0000256" key="3">
    <source>
        <dbReference type="ARBA" id="ARBA00022490"/>
    </source>
</evidence>
<gene>
    <name evidence="8" type="ORF">WR25_18586</name>
    <name evidence="9" type="ORF">WR25_20061</name>
</gene>
<name>A0A2A2LMG1_9BILA</name>
<dbReference type="EMBL" id="LIAE01006428">
    <property type="protein sequence ID" value="PAV89820.1"/>
    <property type="molecule type" value="Genomic_DNA"/>
</dbReference>
<dbReference type="InterPro" id="IPR006789">
    <property type="entry name" value="ARPC5"/>
</dbReference>
<dbReference type="Proteomes" id="UP000218231">
    <property type="component" value="Unassembled WGS sequence"/>
</dbReference>
<comment type="similarity">
    <text evidence="2 6">Belongs to the ARPC5 family.</text>
</comment>
<evidence type="ECO:0000313" key="8">
    <source>
        <dbReference type="EMBL" id="PAV87441.1"/>
    </source>
</evidence>
<dbReference type="Pfam" id="PF04699">
    <property type="entry name" value="P16-Arc"/>
    <property type="match status" value="1"/>
</dbReference>
<evidence type="ECO:0000256" key="4">
    <source>
        <dbReference type="ARBA" id="ARBA00023212"/>
    </source>
</evidence>
<organism evidence="8 10">
    <name type="scientific">Diploscapter pachys</name>
    <dbReference type="NCBI Taxonomy" id="2018661"/>
    <lineage>
        <taxon>Eukaryota</taxon>
        <taxon>Metazoa</taxon>
        <taxon>Ecdysozoa</taxon>
        <taxon>Nematoda</taxon>
        <taxon>Chromadorea</taxon>
        <taxon>Rhabditida</taxon>
        <taxon>Rhabditina</taxon>
        <taxon>Rhabditomorpha</taxon>
        <taxon>Rhabditoidea</taxon>
        <taxon>Rhabditidae</taxon>
        <taxon>Diploscapter</taxon>
    </lineage>
</organism>
<comment type="caution">
    <text evidence="8">The sequence shown here is derived from an EMBL/GenBank/DDBJ whole genome shotgun (WGS) entry which is preliminary data.</text>
</comment>
<protein>
    <recommendedName>
        <fullName evidence="6">Actin-related protein 2/3 complex subunit 5</fullName>
    </recommendedName>
</protein>
<comment type="function">
    <text evidence="5">Functions as a component of the Arp2/3 complex which is involved in regulation of actin polymerization and together with an activating nucleation-promoting factor (NPF) mediates the formation of branched actin networks.</text>
</comment>
<sequence>MAKNMQNTGYRKLDVDAYDPENYNENDEGVDTPGLGPDERTVSSLMSTNRLEDALRAALQNPPLNTKNQAVKDKATQLVAKVLGSYKASDIEATVKKLTDEEGDTLMKYVYKAMEISPENALCQLLLNWHAQLVARFGLGSIIRVMSDRRRL</sequence>
<dbReference type="Gene3D" id="1.25.40.190">
    <property type="entry name" value="Actin-related protein 2/3 complex subunit 5"/>
    <property type="match status" value="1"/>
</dbReference>
<dbReference type="SUPFAM" id="SSF69103">
    <property type="entry name" value="Arp2/3 complex 16 kDa subunit ARPC5"/>
    <property type="match status" value="1"/>
</dbReference>
<dbReference type="InterPro" id="IPR036743">
    <property type="entry name" value="ARPC5_sf"/>
</dbReference>
<dbReference type="FunFam" id="1.25.40.190:FF:000003">
    <property type="entry name" value="Actin-related protein 2/3 complex subunit 5"/>
    <property type="match status" value="1"/>
</dbReference>
<dbReference type="AlphaFoldDB" id="A0A2A2LMG1"/>
<dbReference type="EMBL" id="LIAE01006566">
    <property type="protein sequence ID" value="PAV87441.1"/>
    <property type="molecule type" value="Genomic_DNA"/>
</dbReference>
<keyword evidence="10" id="KW-1185">Reference proteome</keyword>
<dbReference type="GO" id="GO:0034314">
    <property type="term" value="P:Arp2/3 complex-mediated actin nucleation"/>
    <property type="evidence" value="ECO:0007669"/>
    <property type="project" value="InterPro"/>
</dbReference>